<protein>
    <submittedName>
        <fullName evidence="2">Uncharacterized protein</fullName>
    </submittedName>
</protein>
<reference evidence="2 3" key="1">
    <citation type="submission" date="2019-03" db="EMBL/GenBank/DDBJ databases">
        <title>Draft genome sequences of novel Actinobacteria.</title>
        <authorList>
            <person name="Sahin N."/>
            <person name="Ay H."/>
            <person name="Saygin H."/>
        </authorList>
    </citation>
    <scope>NUCLEOTIDE SEQUENCE [LARGE SCALE GENOMIC DNA]</scope>
    <source>
        <strain evidence="2 3">KC712</strain>
    </source>
</reference>
<proteinExistence type="predicted"/>
<comment type="caution">
    <text evidence="2">The sequence shown here is derived from an EMBL/GenBank/DDBJ whole genome shotgun (WGS) entry which is preliminary data.</text>
</comment>
<gene>
    <name evidence="2" type="ORF">E1294_50765</name>
</gene>
<dbReference type="AlphaFoldDB" id="A0A4R4VCX4"/>
<evidence type="ECO:0000313" key="3">
    <source>
        <dbReference type="Proteomes" id="UP000294543"/>
    </source>
</evidence>
<evidence type="ECO:0000313" key="2">
    <source>
        <dbReference type="EMBL" id="TDD03348.1"/>
    </source>
</evidence>
<dbReference type="Proteomes" id="UP000294543">
    <property type="component" value="Unassembled WGS sequence"/>
</dbReference>
<keyword evidence="3" id="KW-1185">Reference proteome</keyword>
<accession>A0A4R4VCX4</accession>
<dbReference type="EMBL" id="SMKP01000328">
    <property type="protein sequence ID" value="TDD03348.1"/>
    <property type="molecule type" value="Genomic_DNA"/>
</dbReference>
<organism evidence="2 3">
    <name type="scientific">Nonomuraea diastatica</name>
    <dbReference type="NCBI Taxonomy" id="1848329"/>
    <lineage>
        <taxon>Bacteria</taxon>
        <taxon>Bacillati</taxon>
        <taxon>Actinomycetota</taxon>
        <taxon>Actinomycetes</taxon>
        <taxon>Streptosporangiales</taxon>
        <taxon>Streptosporangiaceae</taxon>
        <taxon>Nonomuraea</taxon>
    </lineage>
</organism>
<name>A0A4R4VCX4_9ACTN</name>
<sequence length="124" mass="12179">MFQAVKLFSRTGKRCPYAGTEQSGGELLGGTAQLGPGDGDRPAGGLDGGRAVPVAVTGPHWALLAAAAVSGGGALVAGAAEEGVHLSFDGGVDDQTGAELGDVLDDLDQVTTFGEQGIDLGTNA</sequence>
<evidence type="ECO:0000256" key="1">
    <source>
        <dbReference type="SAM" id="MobiDB-lite"/>
    </source>
</evidence>
<feature type="region of interest" description="Disordered" evidence="1">
    <location>
        <begin position="18"/>
        <end position="47"/>
    </location>
</feature>